<evidence type="ECO:0000313" key="1">
    <source>
        <dbReference type="EMBL" id="UOQ43711.1"/>
    </source>
</evidence>
<protein>
    <submittedName>
        <fullName evidence="1">PCYCGC domain-containing protein</fullName>
    </submittedName>
</protein>
<proteinExistence type="predicted"/>
<name>A0ABY4EHW3_9BACI</name>
<dbReference type="EMBL" id="CP095073">
    <property type="protein sequence ID" value="UOQ43711.1"/>
    <property type="molecule type" value="Genomic_DNA"/>
</dbReference>
<reference evidence="1 2" key="1">
    <citation type="submission" date="2022-04" db="EMBL/GenBank/DDBJ databases">
        <title>Halobacillus sp. isolated from saltern.</title>
        <authorList>
            <person name="Won M."/>
            <person name="Lee C.-M."/>
            <person name="Woen H.-Y."/>
            <person name="Kwon S.-W."/>
        </authorList>
    </citation>
    <scope>NUCLEOTIDE SEQUENCE [LARGE SCALE GENOMIC DNA]</scope>
    <source>
        <strain evidence="1 2">SSBR10-3</strain>
    </source>
</reference>
<organism evidence="1 2">
    <name type="scientific">Halobacillus salinarum</name>
    <dbReference type="NCBI Taxonomy" id="2932257"/>
    <lineage>
        <taxon>Bacteria</taxon>
        <taxon>Bacillati</taxon>
        <taxon>Bacillota</taxon>
        <taxon>Bacilli</taxon>
        <taxon>Bacillales</taxon>
        <taxon>Bacillaceae</taxon>
        <taxon>Halobacillus</taxon>
    </lineage>
</organism>
<gene>
    <name evidence="1" type="ORF">MUN89_17770</name>
</gene>
<dbReference type="Proteomes" id="UP000831787">
    <property type="component" value="Chromosome"/>
</dbReference>
<sequence length="164" mass="18103">MNKYLRVFLLLIGFVGTGIMLLNGCSPKEEAAKEYSDSATGDIREETKSVKVLPDFLTNQSEDLGRIYKAVASHKEVVEKMPCFCGCGESVGHKSNYDCFVYSDPSGEKIVWDDHATKCGVCLETAVEAINQFENGKSIKTIRKEIEAKYEEGYAEPTPTPSVS</sequence>
<accession>A0ABY4EHW3</accession>
<keyword evidence="2" id="KW-1185">Reference proteome</keyword>
<dbReference type="RefSeq" id="WP_244709096.1">
    <property type="nucleotide sequence ID" value="NZ_CP095073.1"/>
</dbReference>
<dbReference type="Pfam" id="PF13798">
    <property type="entry name" value="PCYCGC"/>
    <property type="match status" value="1"/>
</dbReference>
<evidence type="ECO:0000313" key="2">
    <source>
        <dbReference type="Proteomes" id="UP000831787"/>
    </source>
</evidence>
<dbReference type="InterPro" id="IPR025673">
    <property type="entry name" value="PCYCGC"/>
</dbReference>